<feature type="coiled-coil region" evidence="1">
    <location>
        <begin position="484"/>
        <end position="518"/>
    </location>
</feature>
<protein>
    <submittedName>
        <fullName evidence="2">Uncharacterized protein</fullName>
    </submittedName>
</protein>
<evidence type="ECO:0000313" key="2">
    <source>
        <dbReference type="EMBL" id="PJZ52995.1"/>
    </source>
</evidence>
<dbReference type="EMBL" id="NPDU01000080">
    <property type="protein sequence ID" value="PJZ60069.1"/>
    <property type="molecule type" value="Genomic_DNA"/>
</dbReference>
<name>A0A2M9YN69_9LEPT</name>
<evidence type="ECO:0000313" key="3">
    <source>
        <dbReference type="EMBL" id="PJZ60069.1"/>
    </source>
</evidence>
<dbReference type="Proteomes" id="UP000232188">
    <property type="component" value="Unassembled WGS sequence"/>
</dbReference>
<gene>
    <name evidence="3" type="ORF">CH376_20375</name>
    <name evidence="2" type="ORF">CH380_11245</name>
</gene>
<evidence type="ECO:0000256" key="1">
    <source>
        <dbReference type="SAM" id="Coils"/>
    </source>
</evidence>
<accession>A0A2M9YN69</accession>
<dbReference type="Proteomes" id="UP000232149">
    <property type="component" value="Unassembled WGS sequence"/>
</dbReference>
<comment type="caution">
    <text evidence="2">The sequence shown here is derived from an EMBL/GenBank/DDBJ whole genome shotgun (WGS) entry which is preliminary data.</text>
</comment>
<keyword evidence="1" id="KW-0175">Coiled coil</keyword>
<proteinExistence type="predicted"/>
<dbReference type="AlphaFoldDB" id="A0A2M9YN69"/>
<dbReference type="EMBL" id="NPDV01000009">
    <property type="protein sequence ID" value="PJZ52995.1"/>
    <property type="molecule type" value="Genomic_DNA"/>
</dbReference>
<dbReference type="RefSeq" id="WP_100785855.1">
    <property type="nucleotide sequence ID" value="NZ_NPDU01000080.1"/>
</dbReference>
<keyword evidence="4" id="KW-1185">Reference proteome</keyword>
<evidence type="ECO:0000313" key="4">
    <source>
        <dbReference type="Proteomes" id="UP000232149"/>
    </source>
</evidence>
<reference evidence="4 5" key="1">
    <citation type="submission" date="2017-07" db="EMBL/GenBank/DDBJ databases">
        <title>Leptospira spp. isolated from tropical soils.</title>
        <authorList>
            <person name="Thibeaux R."/>
            <person name="Iraola G."/>
            <person name="Ferres I."/>
            <person name="Bierque E."/>
            <person name="Girault D."/>
            <person name="Soupe-Gilbert M.-E."/>
            <person name="Picardeau M."/>
            <person name="Goarant C."/>
        </authorList>
    </citation>
    <scope>NUCLEOTIDE SEQUENCE [LARGE SCALE GENOMIC DNA]</scope>
    <source>
        <strain evidence="2 5">FH2-B-C1</strain>
        <strain evidence="3 4">FH2-B-D1</strain>
    </source>
</reference>
<evidence type="ECO:0000313" key="5">
    <source>
        <dbReference type="Proteomes" id="UP000232188"/>
    </source>
</evidence>
<organism evidence="2 5">
    <name type="scientific">Leptospira adleri</name>
    <dbReference type="NCBI Taxonomy" id="2023186"/>
    <lineage>
        <taxon>Bacteria</taxon>
        <taxon>Pseudomonadati</taxon>
        <taxon>Spirochaetota</taxon>
        <taxon>Spirochaetia</taxon>
        <taxon>Leptospirales</taxon>
        <taxon>Leptospiraceae</taxon>
        <taxon>Leptospira</taxon>
    </lineage>
</organism>
<sequence>MNRNLFSISLLVLTVAAFSGLGSEGGYKYLENGILDYTDPSSQPNSPSSSPSIKNKKSIFFSAKDAYGLKFKITPTYNVAERIFIENRGEESVQIKIGSKADRSLLVGITGEGGDTFITLPAKKKLSLPIRFFAQDCIPGFYNIENSIFDERGNVLDTIQGVVEVSKPILDIAVKQLEKSPLAHSYRIRNNGEDLANFSISLKNSKTLRMEPSVNHYFFPKGSSIDVSLYTTVAIDKEIKDDFLFSSAGEQKTIPFVFQSHAPGSIETVSLDPIVRLRIKDWYCTNRPVISMNYSIPYFEKKETTDIGFTSKFSWLISKGEAFDTNGNRKPDHWILIEKGSTLMAGDDYDEDGEIDYFRERDSENRSLNRAYFKKDNRWYETNIVDIYLISSFLPFNDGANVKPHDLEVQVNGKSIATEKDIIPTGSRLRPIPLNLLNDNQFYGYSENQITLVTKHLPQASYQVNAENTLLIFYSSIQIPVNTKKKLDLNVSAISEKIREEEKKISEEANEIKKEAGRNLLEKLKVFRDEKLKAIEKFFEENPKEDNSLKMTGVQYRGSDLAVYSSDLSIQGNKISGKVRNMGYESHPYTISLFKLDEKNYTLIERKNGEKLTPFAQRDFLFEVKNHSKTRRTVYKIELEIKNIQELVNSNNQAHLITGTETDPHKLKKEMAELAKEMGLESDQLTLTSKPALPEFDLKEFESLSGRKINFPGSEKFVNQKERRIILE</sequence>